<keyword evidence="6 9" id="KW-1133">Transmembrane helix</keyword>
<dbReference type="InterPro" id="IPR035921">
    <property type="entry name" value="F/V-ATP_Csub_sf"/>
</dbReference>
<evidence type="ECO:0000256" key="3">
    <source>
        <dbReference type="ARBA" id="ARBA00022448"/>
    </source>
</evidence>
<evidence type="ECO:0000259" key="10">
    <source>
        <dbReference type="Pfam" id="PF00137"/>
    </source>
</evidence>
<comment type="similarity">
    <text evidence="2 9">Belongs to the V-ATPase proteolipid subunit family.</text>
</comment>
<feature type="transmembrane region" description="Helical" evidence="9">
    <location>
        <begin position="288"/>
        <end position="313"/>
    </location>
</feature>
<evidence type="ECO:0000256" key="2">
    <source>
        <dbReference type="ARBA" id="ARBA00007296"/>
    </source>
</evidence>
<feature type="transmembrane region" description="Helical" evidence="9">
    <location>
        <begin position="176"/>
        <end position="197"/>
    </location>
</feature>
<comment type="subcellular location">
    <subcellularLocation>
        <location evidence="1">Membrane</location>
        <topology evidence="1">Multi-pass membrane protein</topology>
    </subcellularLocation>
    <subcellularLocation>
        <location evidence="9">Vacuole membrane</location>
        <topology evidence="9">Multi-pass membrane protein</topology>
    </subcellularLocation>
</comment>
<dbReference type="AlphaFoldDB" id="K0TKS7"/>
<keyword evidence="12" id="KW-1185">Reference proteome</keyword>
<keyword evidence="8 9" id="KW-0472">Membrane</keyword>
<dbReference type="GO" id="GO:0005774">
    <property type="term" value="C:vacuolar membrane"/>
    <property type="evidence" value="ECO:0007669"/>
    <property type="project" value="UniProtKB-SubCell"/>
</dbReference>
<dbReference type="CDD" id="cd18176">
    <property type="entry name" value="ATP-synt_Vo_c_ATP6C_rpt2"/>
    <property type="match status" value="1"/>
</dbReference>
<protein>
    <recommendedName>
        <fullName evidence="9">V-type proton ATPase proteolipid subunit</fullName>
    </recommendedName>
</protein>
<keyword evidence="9" id="KW-0926">Vacuole</keyword>
<keyword evidence="4 9" id="KW-0812">Transmembrane</keyword>
<dbReference type="SUPFAM" id="SSF81333">
    <property type="entry name" value="F1F0 ATP synthase subunit C"/>
    <property type="match status" value="2"/>
</dbReference>
<dbReference type="InterPro" id="IPR002379">
    <property type="entry name" value="ATPase_proteolipid_c-like_dom"/>
</dbReference>
<evidence type="ECO:0000256" key="1">
    <source>
        <dbReference type="ARBA" id="ARBA00004141"/>
    </source>
</evidence>
<evidence type="ECO:0000256" key="6">
    <source>
        <dbReference type="ARBA" id="ARBA00022989"/>
    </source>
</evidence>
<dbReference type="InterPro" id="IPR000245">
    <property type="entry name" value="ATPase_proteolipid_csu"/>
</dbReference>
<evidence type="ECO:0000256" key="8">
    <source>
        <dbReference type="ARBA" id="ARBA00023136"/>
    </source>
</evidence>
<keyword evidence="7 9" id="KW-0406">Ion transport</keyword>
<dbReference type="EMBL" id="AGNL01003411">
    <property type="protein sequence ID" value="EJK74731.1"/>
    <property type="molecule type" value="Genomic_DNA"/>
</dbReference>
<keyword evidence="3 9" id="KW-0813">Transport</keyword>
<keyword evidence="5 9" id="KW-0375">Hydrogen ion transport</keyword>
<dbReference type="Gene3D" id="1.20.120.610">
    <property type="entry name" value="lithium bound rotor ring of v- atpase"/>
    <property type="match status" value="2"/>
</dbReference>
<dbReference type="PRINTS" id="PR00122">
    <property type="entry name" value="VACATPASE"/>
</dbReference>
<name>K0TKS7_THAOC</name>
<accession>K0TKS7</accession>
<dbReference type="GO" id="GO:0046961">
    <property type="term" value="F:proton-transporting ATPase activity, rotational mechanism"/>
    <property type="evidence" value="ECO:0007669"/>
    <property type="project" value="InterPro"/>
</dbReference>
<dbReference type="CDD" id="cd18175">
    <property type="entry name" value="ATP-synt_Vo_c_ATP6C_rpt1"/>
    <property type="match status" value="1"/>
</dbReference>
<reference evidence="11 12" key="1">
    <citation type="journal article" date="2012" name="Genome Biol.">
        <title>Genome and low-iron response of an oceanic diatom adapted to chronic iron limitation.</title>
        <authorList>
            <person name="Lommer M."/>
            <person name="Specht M."/>
            <person name="Roy A.S."/>
            <person name="Kraemer L."/>
            <person name="Andreson R."/>
            <person name="Gutowska M.A."/>
            <person name="Wolf J."/>
            <person name="Bergner S.V."/>
            <person name="Schilhabel M.B."/>
            <person name="Klostermeier U.C."/>
            <person name="Beiko R.G."/>
            <person name="Rosenstiel P."/>
            <person name="Hippler M."/>
            <person name="Laroche J."/>
        </authorList>
    </citation>
    <scope>NUCLEOTIDE SEQUENCE [LARGE SCALE GENOMIC DNA]</scope>
    <source>
        <strain evidence="11 12">CCMP1005</strain>
    </source>
</reference>
<dbReference type="Proteomes" id="UP000266841">
    <property type="component" value="Unassembled WGS sequence"/>
</dbReference>
<feature type="domain" description="V-ATPase proteolipid subunit C-like" evidence="10">
    <location>
        <begin position="138"/>
        <end position="197"/>
    </location>
</feature>
<evidence type="ECO:0000313" key="11">
    <source>
        <dbReference type="EMBL" id="EJK74731.1"/>
    </source>
</evidence>
<dbReference type="PANTHER" id="PTHR10263">
    <property type="entry name" value="V-TYPE PROTON ATPASE PROTEOLIPID SUBUNIT"/>
    <property type="match status" value="1"/>
</dbReference>
<evidence type="ECO:0000256" key="7">
    <source>
        <dbReference type="ARBA" id="ARBA00023065"/>
    </source>
</evidence>
<gene>
    <name evidence="11" type="ORF">THAOC_03576</name>
</gene>
<sequence>MPRSSSPPRPIHLESLDETLDCEAESIYLEVSYDNIVSSTGFVAADAPSEVGGLLTVLAASQQLDVALRARSSSAFGGCQTTEMPVILCFSNVTNLIIANYATRHLSSFNSISTISTPLSYLFGTRHDHNVLSRSGYIGAGSCMILANFGSAWGTWKAGLGVCKMGIDYPKGVIKNIVPIVMAGVLGIYGLIVAVILTQAIRPPAADGTTSYSMYNGYAHMAAGLCCGISCLAAGGTIGVIGDAGVQGFGLKASGGKRAWASEGDAGGDDVGMGGNTEAMNAEGANKLYVGLLIMLIFSEALALYGLIVALILSQHTYVCE</sequence>
<dbReference type="GO" id="GO:0033179">
    <property type="term" value="C:proton-transporting V-type ATPase, V0 domain"/>
    <property type="evidence" value="ECO:0007669"/>
    <property type="project" value="InterPro"/>
</dbReference>
<feature type="transmembrane region" description="Helical" evidence="9">
    <location>
        <begin position="218"/>
        <end position="241"/>
    </location>
</feature>
<dbReference type="OrthoDB" id="1744869at2759"/>
<feature type="domain" description="V-ATPase proteolipid subunit C-like" evidence="10">
    <location>
        <begin position="285"/>
        <end position="313"/>
    </location>
</feature>
<dbReference type="NCBIfam" id="TIGR01100">
    <property type="entry name" value="V_ATP_synt_C"/>
    <property type="match status" value="1"/>
</dbReference>
<evidence type="ECO:0000313" key="12">
    <source>
        <dbReference type="Proteomes" id="UP000266841"/>
    </source>
</evidence>
<proteinExistence type="inferred from homology"/>
<dbReference type="eggNOG" id="KOG0232">
    <property type="taxonomic scope" value="Eukaryota"/>
</dbReference>
<evidence type="ECO:0000256" key="4">
    <source>
        <dbReference type="ARBA" id="ARBA00022692"/>
    </source>
</evidence>
<evidence type="ECO:0000256" key="5">
    <source>
        <dbReference type="ARBA" id="ARBA00022781"/>
    </source>
</evidence>
<feature type="transmembrane region" description="Helical" evidence="9">
    <location>
        <begin position="136"/>
        <end position="156"/>
    </location>
</feature>
<comment type="caution">
    <text evidence="11">The sequence shown here is derived from an EMBL/GenBank/DDBJ whole genome shotgun (WGS) entry which is preliminary data.</text>
</comment>
<dbReference type="InterPro" id="IPR011555">
    <property type="entry name" value="ATPase_proteolipid_su_C_euk"/>
</dbReference>
<organism evidence="11 12">
    <name type="scientific">Thalassiosira oceanica</name>
    <name type="common">Marine diatom</name>
    <dbReference type="NCBI Taxonomy" id="159749"/>
    <lineage>
        <taxon>Eukaryota</taxon>
        <taxon>Sar</taxon>
        <taxon>Stramenopiles</taxon>
        <taxon>Ochrophyta</taxon>
        <taxon>Bacillariophyta</taxon>
        <taxon>Coscinodiscophyceae</taxon>
        <taxon>Thalassiosirophycidae</taxon>
        <taxon>Thalassiosirales</taxon>
        <taxon>Thalassiosiraceae</taxon>
        <taxon>Thalassiosira</taxon>
    </lineage>
</organism>
<dbReference type="Pfam" id="PF00137">
    <property type="entry name" value="ATP-synt_C"/>
    <property type="match status" value="2"/>
</dbReference>
<evidence type="ECO:0000256" key="9">
    <source>
        <dbReference type="RuleBase" id="RU363060"/>
    </source>
</evidence>